<feature type="transmembrane region" description="Helical" evidence="1">
    <location>
        <begin position="60"/>
        <end position="81"/>
    </location>
</feature>
<evidence type="ECO:0000313" key="2">
    <source>
        <dbReference type="EMBL" id="AAM34824.1"/>
    </source>
</evidence>
<keyword evidence="1" id="KW-1133">Transmembrane helix</keyword>
<gene>
    <name evidence="2" type="primary">wzy</name>
</gene>
<feature type="transmembrane region" description="Helical" evidence="1">
    <location>
        <begin position="6"/>
        <end position="29"/>
    </location>
</feature>
<sequence>MAELLSVFLIFCLFLILITGRALVSYFLIICADYSYISLVIFNFGFIVPFDLGSGLDKKFILDAIVVLAVSGISFSIGQMICHRRVEQKARCDNVKRNSLNFNNVKSNFYAVIPIITGIFVILSVGPESLLIRDSYVVENANLTLRKYADITVWISILVIPFIKNKHLMFIVFLFLFLTFVGLGSRSAIVVGISYPLFNVVINNSSKLKALLAVFFVSIISIALMAVRFEYERGLIPIFSNILNS</sequence>
<organism evidence="2">
    <name type="scientific">Vibrio vulnificus</name>
    <dbReference type="NCBI Taxonomy" id="672"/>
    <lineage>
        <taxon>Bacteria</taxon>
        <taxon>Pseudomonadati</taxon>
        <taxon>Pseudomonadota</taxon>
        <taxon>Gammaproteobacteria</taxon>
        <taxon>Vibrionales</taxon>
        <taxon>Vibrionaceae</taxon>
        <taxon>Vibrio</taxon>
    </lineage>
</organism>
<feature type="transmembrane region" description="Helical" evidence="1">
    <location>
        <begin position="170"/>
        <end position="198"/>
    </location>
</feature>
<protein>
    <submittedName>
        <fullName evidence="2">Polymerase</fullName>
    </submittedName>
</protein>
<proteinExistence type="predicted"/>
<feature type="transmembrane region" description="Helical" evidence="1">
    <location>
        <begin position="36"/>
        <end position="54"/>
    </location>
</feature>
<dbReference type="AlphaFoldDB" id="Q84HD8"/>
<feature type="non-terminal residue" evidence="2">
    <location>
        <position position="245"/>
    </location>
</feature>
<reference evidence="2" key="2">
    <citation type="journal article" date="2003" name="Infect. Immun.">
        <title>Identification of genetic loci required for capsular expression in Vibrio vulnificus.</title>
        <authorList>
            <person name="Smith A.B."/>
            <person name="Siebeling R.J."/>
        </authorList>
    </citation>
    <scope>NUCLEOTIDE SEQUENCE</scope>
    <source>
        <strain evidence="2">1003</strain>
    </source>
</reference>
<reference evidence="2" key="1">
    <citation type="submission" date="2002-04" db="EMBL/GenBank/DDBJ databases">
        <authorList>
            <person name="Zuppardo A.B."/>
            <person name="Siebeling R.J."/>
        </authorList>
    </citation>
    <scope>NUCLEOTIDE SEQUENCE</scope>
    <source>
        <strain evidence="2">1003</strain>
    </source>
</reference>
<dbReference type="EMBL" id="AY097060">
    <property type="protein sequence ID" value="AAM34824.1"/>
    <property type="molecule type" value="Genomic_DNA"/>
</dbReference>
<accession>Q84HD8</accession>
<keyword evidence="1" id="KW-0472">Membrane</keyword>
<feature type="transmembrane region" description="Helical" evidence="1">
    <location>
        <begin position="210"/>
        <end position="229"/>
    </location>
</feature>
<keyword evidence="1" id="KW-0812">Transmembrane</keyword>
<feature type="transmembrane region" description="Helical" evidence="1">
    <location>
        <begin position="107"/>
        <end position="125"/>
    </location>
</feature>
<name>Q84HD8_VIBVL</name>
<evidence type="ECO:0000256" key="1">
    <source>
        <dbReference type="SAM" id="Phobius"/>
    </source>
</evidence>